<dbReference type="EMBL" id="FMIK01000068">
    <property type="protein sequence ID" value="SCM08283.1"/>
    <property type="molecule type" value="Genomic_DNA"/>
</dbReference>
<protein>
    <submittedName>
        <fullName evidence="2">Uncharacterized protein</fullName>
    </submittedName>
</protein>
<comment type="caution">
    <text evidence="2">The sequence shown here is derived from an EMBL/GenBank/DDBJ whole genome shotgun (WGS) entry which is preliminary data.</text>
</comment>
<dbReference type="Proteomes" id="UP000242164">
    <property type="component" value="Unassembled WGS sequence"/>
</dbReference>
<reference evidence="2 3" key="1">
    <citation type="submission" date="2016-08" db="EMBL/GenBank/DDBJ databases">
        <authorList>
            <person name="Loux V."/>
            <person name="Rue O."/>
        </authorList>
    </citation>
    <scope>NUCLEOTIDE SEQUENCE [LARGE SCALE GENOMIC DNA]</scope>
    <source>
        <strain evidence="2 3">AFSSA_08CEB44bac</strain>
    </source>
</reference>
<name>A0AAX2CP32_9BACI</name>
<sequence>MSEVITINTFKGVIFDPKPLIATRNIISRNGKMIDDIFLIGNRKPLNRSGLIFAETLIVQNDSNKSIKSPRQEPLEHSWKKLNM</sequence>
<gene>
    <name evidence="2" type="ORF">BCB44BAC_04564</name>
</gene>
<proteinExistence type="predicted"/>
<evidence type="ECO:0000313" key="2">
    <source>
        <dbReference type="EMBL" id="SCM08283.1"/>
    </source>
</evidence>
<dbReference type="AlphaFoldDB" id="A0AAX2CP32"/>
<organism evidence="2 3">
    <name type="scientific">Bacillus cytotoxicus</name>
    <dbReference type="NCBI Taxonomy" id="580165"/>
    <lineage>
        <taxon>Bacteria</taxon>
        <taxon>Bacillati</taxon>
        <taxon>Bacillota</taxon>
        <taxon>Bacilli</taxon>
        <taxon>Bacillales</taxon>
        <taxon>Bacillaceae</taxon>
        <taxon>Bacillus</taxon>
        <taxon>Bacillus cereus group</taxon>
    </lineage>
</organism>
<evidence type="ECO:0000256" key="1">
    <source>
        <dbReference type="SAM" id="MobiDB-lite"/>
    </source>
</evidence>
<feature type="region of interest" description="Disordered" evidence="1">
    <location>
        <begin position="65"/>
        <end position="84"/>
    </location>
</feature>
<accession>A0AAX2CP32</accession>
<feature type="compositionally biased region" description="Basic and acidic residues" evidence="1">
    <location>
        <begin position="70"/>
        <end position="84"/>
    </location>
</feature>
<evidence type="ECO:0000313" key="3">
    <source>
        <dbReference type="Proteomes" id="UP000242164"/>
    </source>
</evidence>